<gene>
    <name evidence="2" type="ORF">T01_8761</name>
</gene>
<accession>A0A0V1BDN9</accession>
<evidence type="ECO:0000256" key="1">
    <source>
        <dbReference type="SAM" id="MobiDB-lite"/>
    </source>
</evidence>
<feature type="region of interest" description="Disordered" evidence="1">
    <location>
        <begin position="42"/>
        <end position="108"/>
    </location>
</feature>
<dbReference type="EMBL" id="JYDH01000058">
    <property type="protein sequence ID" value="KRY35066.1"/>
    <property type="molecule type" value="Genomic_DNA"/>
</dbReference>
<reference evidence="2 3" key="1">
    <citation type="submission" date="2015-01" db="EMBL/GenBank/DDBJ databases">
        <title>Evolution of Trichinella species and genotypes.</title>
        <authorList>
            <person name="Korhonen P.K."/>
            <person name="Edoardo P."/>
            <person name="Giuseppe L.R."/>
            <person name="Gasser R.B."/>
        </authorList>
    </citation>
    <scope>NUCLEOTIDE SEQUENCE [LARGE SCALE GENOMIC DNA]</scope>
    <source>
        <strain evidence="2">ISS3</strain>
    </source>
</reference>
<evidence type="ECO:0000313" key="2">
    <source>
        <dbReference type="EMBL" id="KRY35066.1"/>
    </source>
</evidence>
<dbReference type="AlphaFoldDB" id="A0A0V1BDN9"/>
<evidence type="ECO:0000313" key="3">
    <source>
        <dbReference type="Proteomes" id="UP000054776"/>
    </source>
</evidence>
<keyword evidence="3" id="KW-1185">Reference proteome</keyword>
<dbReference type="Proteomes" id="UP000054776">
    <property type="component" value="Unassembled WGS sequence"/>
</dbReference>
<feature type="compositionally biased region" description="Polar residues" evidence="1">
    <location>
        <begin position="61"/>
        <end position="75"/>
    </location>
</feature>
<feature type="compositionally biased region" description="Low complexity" evidence="1">
    <location>
        <begin position="82"/>
        <end position="108"/>
    </location>
</feature>
<feature type="compositionally biased region" description="Basic and acidic residues" evidence="1">
    <location>
        <begin position="44"/>
        <end position="53"/>
    </location>
</feature>
<sequence length="121" mass="13032">MIEVEAEDVGVETRRDQGLDDSISVFGLLGYSAESFRRPFHIQATDDRNDKRSVGRPWSVEMNTRESNSYRSESMTALGLDNTTTTSSSSGSSISGSNSNTISSSSGSSGIGIYMSRNCCP</sequence>
<dbReference type="InParanoid" id="A0A0V1BDN9"/>
<name>A0A0V1BDN9_TRISP</name>
<comment type="caution">
    <text evidence="2">The sequence shown here is derived from an EMBL/GenBank/DDBJ whole genome shotgun (WGS) entry which is preliminary data.</text>
</comment>
<proteinExistence type="predicted"/>
<protein>
    <submittedName>
        <fullName evidence="2">Uncharacterized protein</fullName>
    </submittedName>
</protein>
<organism evidence="2 3">
    <name type="scientific">Trichinella spiralis</name>
    <name type="common">Trichina worm</name>
    <dbReference type="NCBI Taxonomy" id="6334"/>
    <lineage>
        <taxon>Eukaryota</taxon>
        <taxon>Metazoa</taxon>
        <taxon>Ecdysozoa</taxon>
        <taxon>Nematoda</taxon>
        <taxon>Enoplea</taxon>
        <taxon>Dorylaimia</taxon>
        <taxon>Trichinellida</taxon>
        <taxon>Trichinellidae</taxon>
        <taxon>Trichinella</taxon>
    </lineage>
</organism>